<comment type="similarity">
    <text evidence="2 4">Belongs to the NrdI family.</text>
</comment>
<dbReference type="Proteomes" id="UP000823854">
    <property type="component" value="Unassembled WGS sequence"/>
</dbReference>
<name>A0A9D2PVW4_9MICO</name>
<proteinExistence type="inferred from homology"/>
<reference evidence="6" key="2">
    <citation type="submission" date="2021-04" db="EMBL/GenBank/DDBJ databases">
        <authorList>
            <person name="Gilroy R."/>
        </authorList>
    </citation>
    <scope>NUCLEOTIDE SEQUENCE</scope>
    <source>
        <strain evidence="6">CHK130-7132</strain>
    </source>
</reference>
<dbReference type="InterPro" id="IPR004465">
    <property type="entry name" value="RNR_NrdI"/>
</dbReference>
<evidence type="ECO:0000256" key="3">
    <source>
        <dbReference type="ARBA" id="ARBA00020129"/>
    </source>
</evidence>
<dbReference type="EMBL" id="DWWC01000011">
    <property type="protein sequence ID" value="HJC68144.1"/>
    <property type="molecule type" value="Genomic_DNA"/>
</dbReference>
<dbReference type="HAMAP" id="MF_00128">
    <property type="entry name" value="NrdI"/>
    <property type="match status" value="1"/>
</dbReference>
<dbReference type="InterPro" id="IPR020852">
    <property type="entry name" value="RNR_Ib_NrdI_bac"/>
</dbReference>
<dbReference type="PANTHER" id="PTHR37297:SF1">
    <property type="entry name" value="PROTEIN NRDI"/>
    <property type="match status" value="1"/>
</dbReference>
<reference evidence="6" key="1">
    <citation type="journal article" date="2021" name="PeerJ">
        <title>Extensive microbial diversity within the chicken gut microbiome revealed by metagenomics and culture.</title>
        <authorList>
            <person name="Gilroy R."/>
            <person name="Ravi A."/>
            <person name="Getino M."/>
            <person name="Pursley I."/>
            <person name="Horton D.L."/>
            <person name="Alikhan N.F."/>
            <person name="Baker D."/>
            <person name="Gharbi K."/>
            <person name="Hall N."/>
            <person name="Watson M."/>
            <person name="Adriaenssens E.M."/>
            <person name="Foster-Nyarko E."/>
            <person name="Jarju S."/>
            <person name="Secka A."/>
            <person name="Antonio M."/>
            <person name="Oren A."/>
            <person name="Chaudhuri R.R."/>
            <person name="La Ragione R."/>
            <person name="Hildebrand F."/>
            <person name="Pallen M.J."/>
        </authorList>
    </citation>
    <scope>NUCLEOTIDE SEQUENCE</scope>
    <source>
        <strain evidence="6">CHK130-7132</strain>
    </source>
</reference>
<feature type="region of interest" description="Disordered" evidence="5">
    <location>
        <begin position="156"/>
        <end position="188"/>
    </location>
</feature>
<dbReference type="SUPFAM" id="SSF52218">
    <property type="entry name" value="Flavoproteins"/>
    <property type="match status" value="1"/>
</dbReference>
<accession>A0A9D2PVW4</accession>
<dbReference type="GO" id="GO:0010181">
    <property type="term" value="F:FMN binding"/>
    <property type="evidence" value="ECO:0007669"/>
    <property type="project" value="InterPro"/>
</dbReference>
<evidence type="ECO:0000313" key="6">
    <source>
        <dbReference type="EMBL" id="HJC68144.1"/>
    </source>
</evidence>
<comment type="caution">
    <text evidence="6">The sequence shown here is derived from an EMBL/GenBank/DDBJ whole genome shotgun (WGS) entry which is preliminary data.</text>
</comment>
<protein>
    <recommendedName>
        <fullName evidence="3 4">Protein NrdI</fullName>
    </recommendedName>
</protein>
<dbReference type="InterPro" id="IPR029039">
    <property type="entry name" value="Flavoprotein-like_sf"/>
</dbReference>
<sequence length="188" mass="20827">MTAQRPSPGHAPRELTPEESPDLVFFSSVSENTLRFIERLDRPAVRIPLRPRLEGMIRVCRPFVLVVPTYGGGEHAGAVPKQVIAFLNDPVNRGLLRGVITAGNTNFGEHYCLAGPVISRKCAVPELYRFELLGTRRDVERVNAGLDLFWRRAAPSTPEAPTEMAGPTSDTNGRNDMNDMNDMRSRTA</sequence>
<evidence type="ECO:0000256" key="2">
    <source>
        <dbReference type="ARBA" id="ARBA00009942"/>
    </source>
</evidence>
<dbReference type="NCBIfam" id="TIGR00333">
    <property type="entry name" value="nrdI"/>
    <property type="match status" value="1"/>
</dbReference>
<dbReference type="Pfam" id="PF07972">
    <property type="entry name" value="Flavodoxin_NdrI"/>
    <property type="match status" value="1"/>
</dbReference>
<comment type="function">
    <text evidence="1 4">Probably involved in ribonucleotide reductase function.</text>
</comment>
<dbReference type="PANTHER" id="PTHR37297">
    <property type="entry name" value="PROTEIN NRDI"/>
    <property type="match status" value="1"/>
</dbReference>
<dbReference type="AlphaFoldDB" id="A0A9D2PVW4"/>
<gene>
    <name evidence="4 6" type="primary">nrdI</name>
    <name evidence="6" type="ORF">H9932_00495</name>
</gene>
<evidence type="ECO:0000256" key="4">
    <source>
        <dbReference type="HAMAP-Rule" id="MF_00128"/>
    </source>
</evidence>
<evidence type="ECO:0000313" key="7">
    <source>
        <dbReference type="Proteomes" id="UP000823854"/>
    </source>
</evidence>
<organism evidence="6 7">
    <name type="scientific">Candidatus Brachybacterium intestinipullorum</name>
    <dbReference type="NCBI Taxonomy" id="2838512"/>
    <lineage>
        <taxon>Bacteria</taxon>
        <taxon>Bacillati</taxon>
        <taxon>Actinomycetota</taxon>
        <taxon>Actinomycetes</taxon>
        <taxon>Micrococcales</taxon>
        <taxon>Dermabacteraceae</taxon>
        <taxon>Brachybacterium</taxon>
    </lineage>
</organism>
<dbReference type="Gene3D" id="3.40.50.360">
    <property type="match status" value="1"/>
</dbReference>
<evidence type="ECO:0000256" key="1">
    <source>
        <dbReference type="ARBA" id="ARBA00003999"/>
    </source>
</evidence>
<evidence type="ECO:0000256" key="5">
    <source>
        <dbReference type="SAM" id="MobiDB-lite"/>
    </source>
</evidence>